<feature type="region of interest" description="Disordered" evidence="2">
    <location>
        <begin position="1"/>
        <end position="29"/>
    </location>
</feature>
<proteinExistence type="predicted"/>
<keyword evidence="1" id="KW-0175">Coiled coil</keyword>
<evidence type="ECO:0000313" key="4">
    <source>
        <dbReference type="Proteomes" id="UP001234989"/>
    </source>
</evidence>
<feature type="coiled-coil region" evidence="1">
    <location>
        <begin position="128"/>
        <end position="164"/>
    </location>
</feature>
<evidence type="ECO:0000256" key="2">
    <source>
        <dbReference type="SAM" id="MobiDB-lite"/>
    </source>
</evidence>
<evidence type="ECO:0000313" key="3">
    <source>
        <dbReference type="EMBL" id="WMV36926.1"/>
    </source>
</evidence>
<accession>A0AAF0RDS3</accession>
<sequence length="471" mass="54212">MNSDSRHIRMTLCSKSRVGSNNDSGKRRNSSIISKTISASKLCRCDALGSQIDTNALVSPEMKPSFNHSSKNRTDRRVVMQEQMEKLEEDLRETREQLCFVEGEKKKAINELSEIKQVVHKASDGITSSELYEEVRTLKELLTNKQEELKIKDKNIKCLKLELEKAIKCDLKIPEKDVSSPVKAFKIRVTDWLSDFKRRVQELEDELENKKLSESKIFDAWLAKTRQFEEIKIELEESMLEIASLHEKIESFDTCYNGETKNSTEKEIRNENQKIASSKAKALNDEMSLLKREMKLANEAEEKSRKALDDLALVLKEVSYEASEAKEKLCATQQELGLVKKEVRNLKEIVESTKARYKMFLDEAKRETELYRNTAERLKLEADESLSSWNGKETSFIECIKEVQEERDLAIHEATKLNESLKEAEQRSKAAKEEDYKLRDILKQAINEAKAAADLARQENFQLKDGQAKIG</sequence>
<feature type="compositionally biased region" description="Polar residues" evidence="2">
    <location>
        <begin position="13"/>
        <end position="23"/>
    </location>
</feature>
<dbReference type="AlphaFoldDB" id="A0AAF0RDS3"/>
<gene>
    <name evidence="3" type="ORF">MTR67_030311</name>
</gene>
<name>A0AAF0RDS3_SOLVR</name>
<feature type="coiled-coil region" evidence="1">
    <location>
        <begin position="193"/>
        <end position="317"/>
    </location>
</feature>
<evidence type="ECO:0000256" key="1">
    <source>
        <dbReference type="SAM" id="Coils"/>
    </source>
</evidence>
<dbReference type="Proteomes" id="UP001234989">
    <property type="component" value="Chromosome 7"/>
</dbReference>
<dbReference type="PANTHER" id="PTHR35164:SF7">
    <property type="entry name" value="MYOSIN-13-LIKE"/>
    <property type="match status" value="1"/>
</dbReference>
<dbReference type="PANTHER" id="PTHR35164">
    <property type="entry name" value="EXPRESSED PROTEIN"/>
    <property type="match status" value="1"/>
</dbReference>
<protein>
    <submittedName>
        <fullName evidence="3">Uncharacterized protein</fullName>
    </submittedName>
</protein>
<organism evidence="3 4">
    <name type="scientific">Solanum verrucosum</name>
    <dbReference type="NCBI Taxonomy" id="315347"/>
    <lineage>
        <taxon>Eukaryota</taxon>
        <taxon>Viridiplantae</taxon>
        <taxon>Streptophyta</taxon>
        <taxon>Embryophyta</taxon>
        <taxon>Tracheophyta</taxon>
        <taxon>Spermatophyta</taxon>
        <taxon>Magnoliopsida</taxon>
        <taxon>eudicotyledons</taxon>
        <taxon>Gunneridae</taxon>
        <taxon>Pentapetalae</taxon>
        <taxon>asterids</taxon>
        <taxon>lamiids</taxon>
        <taxon>Solanales</taxon>
        <taxon>Solanaceae</taxon>
        <taxon>Solanoideae</taxon>
        <taxon>Solaneae</taxon>
        <taxon>Solanum</taxon>
    </lineage>
</organism>
<feature type="coiled-coil region" evidence="1">
    <location>
        <begin position="361"/>
        <end position="459"/>
    </location>
</feature>
<reference evidence="3" key="1">
    <citation type="submission" date="2023-08" db="EMBL/GenBank/DDBJ databases">
        <title>A de novo genome assembly of Solanum verrucosum Schlechtendal, a Mexican diploid species geographically isolated from the other diploid A-genome species in potato relatives.</title>
        <authorList>
            <person name="Hosaka K."/>
        </authorList>
    </citation>
    <scope>NUCLEOTIDE SEQUENCE</scope>
    <source>
        <tissue evidence="3">Young leaves</tissue>
    </source>
</reference>
<keyword evidence="4" id="KW-1185">Reference proteome</keyword>
<dbReference type="EMBL" id="CP133618">
    <property type="protein sequence ID" value="WMV36926.1"/>
    <property type="molecule type" value="Genomic_DNA"/>
</dbReference>